<keyword evidence="5 7" id="KW-0505">Motor protein</keyword>
<feature type="compositionally biased region" description="Polar residues" evidence="8">
    <location>
        <begin position="1"/>
        <end position="10"/>
    </location>
</feature>
<evidence type="ECO:0000256" key="6">
    <source>
        <dbReference type="ARBA" id="ARBA00034488"/>
    </source>
</evidence>
<dbReference type="GO" id="GO:0008017">
    <property type="term" value="F:microtubule binding"/>
    <property type="evidence" value="ECO:0007669"/>
    <property type="project" value="InterPro"/>
</dbReference>
<name>A0A2K3LG36_TRIPR</name>
<evidence type="ECO:0000259" key="9">
    <source>
        <dbReference type="PROSITE" id="PS50067"/>
    </source>
</evidence>
<evidence type="ECO:0000313" key="11">
    <source>
        <dbReference type="Proteomes" id="UP000236291"/>
    </source>
</evidence>
<dbReference type="InterPro" id="IPR036961">
    <property type="entry name" value="Kinesin_motor_dom_sf"/>
</dbReference>
<dbReference type="InterPro" id="IPR027417">
    <property type="entry name" value="P-loop_NTPase"/>
</dbReference>
<evidence type="ECO:0000256" key="1">
    <source>
        <dbReference type="ARBA" id="ARBA00022701"/>
    </source>
</evidence>
<feature type="binding site" evidence="7">
    <location>
        <begin position="154"/>
        <end position="161"/>
    </location>
    <ligand>
        <name>ATP</name>
        <dbReference type="ChEBI" id="CHEBI:30616"/>
    </ligand>
</feature>
<dbReference type="GO" id="GO:0003777">
    <property type="term" value="F:microtubule motor activity"/>
    <property type="evidence" value="ECO:0007669"/>
    <property type="project" value="InterPro"/>
</dbReference>
<proteinExistence type="inferred from homology"/>
<keyword evidence="2 7" id="KW-0547">Nucleotide-binding</keyword>
<sequence>MSSTTSSSIRNLLPRSFSSKRKSTSSNPKFPNSDAENTPPTDPNIIQINSHQALPITAKQSHSETPISTQSNPPLESDPSVKVVVRIRPTSNIGIGDQAVKKVSSDILCVGDRQFRFDSIFDSKTSQEDIFQSVGVPLVKNALAGYNTSILSYGQSGSGKTYTMWGPPSAMFEEHSRESHKGIVPRIFQMLFSELEKEQRMSEGKQFNYQCRCCFLEIYNEQVGDLLDPTQRNLE</sequence>
<dbReference type="InterPro" id="IPR044986">
    <property type="entry name" value="KIF15/KIN-12"/>
</dbReference>
<keyword evidence="3 7" id="KW-0067">ATP-binding</keyword>
<dbReference type="Proteomes" id="UP000236291">
    <property type="component" value="Unassembled WGS sequence"/>
</dbReference>
<accession>A0A2K3LG36</accession>
<dbReference type="GO" id="GO:0005524">
    <property type="term" value="F:ATP binding"/>
    <property type="evidence" value="ECO:0007669"/>
    <property type="project" value="UniProtKB-UniRule"/>
</dbReference>
<dbReference type="PROSITE" id="PS50067">
    <property type="entry name" value="KINESIN_MOTOR_2"/>
    <property type="match status" value="1"/>
</dbReference>
<feature type="non-terminal residue" evidence="10">
    <location>
        <position position="235"/>
    </location>
</feature>
<evidence type="ECO:0000313" key="10">
    <source>
        <dbReference type="EMBL" id="PNX77493.1"/>
    </source>
</evidence>
<evidence type="ECO:0000256" key="8">
    <source>
        <dbReference type="SAM" id="MobiDB-lite"/>
    </source>
</evidence>
<reference evidence="10 11" key="2">
    <citation type="journal article" date="2017" name="Front. Plant Sci.">
        <title>Gene Classification and Mining of Molecular Markers Useful in Red Clover (Trifolium pratense) Breeding.</title>
        <authorList>
            <person name="Istvanek J."/>
            <person name="Dluhosova J."/>
            <person name="Dluhos P."/>
            <person name="Patkova L."/>
            <person name="Nedelnik J."/>
            <person name="Repkova J."/>
        </authorList>
    </citation>
    <scope>NUCLEOTIDE SEQUENCE [LARGE SCALE GENOMIC DNA]</scope>
    <source>
        <strain evidence="11">cv. Tatra</strain>
        <tissue evidence="10">Young leaves</tissue>
    </source>
</reference>
<dbReference type="GO" id="GO:0007018">
    <property type="term" value="P:microtubule-based movement"/>
    <property type="evidence" value="ECO:0007669"/>
    <property type="project" value="InterPro"/>
</dbReference>
<dbReference type="Pfam" id="PF00225">
    <property type="entry name" value="Kinesin"/>
    <property type="match status" value="1"/>
</dbReference>
<organism evidence="10 11">
    <name type="scientific">Trifolium pratense</name>
    <name type="common">Red clover</name>
    <dbReference type="NCBI Taxonomy" id="57577"/>
    <lineage>
        <taxon>Eukaryota</taxon>
        <taxon>Viridiplantae</taxon>
        <taxon>Streptophyta</taxon>
        <taxon>Embryophyta</taxon>
        <taxon>Tracheophyta</taxon>
        <taxon>Spermatophyta</taxon>
        <taxon>Magnoliopsida</taxon>
        <taxon>eudicotyledons</taxon>
        <taxon>Gunneridae</taxon>
        <taxon>Pentapetalae</taxon>
        <taxon>rosids</taxon>
        <taxon>fabids</taxon>
        <taxon>Fabales</taxon>
        <taxon>Fabaceae</taxon>
        <taxon>Papilionoideae</taxon>
        <taxon>50 kb inversion clade</taxon>
        <taxon>NPAAA clade</taxon>
        <taxon>Hologalegina</taxon>
        <taxon>IRL clade</taxon>
        <taxon>Trifolieae</taxon>
        <taxon>Trifolium</taxon>
    </lineage>
</organism>
<reference evidence="10 11" key="1">
    <citation type="journal article" date="2014" name="Am. J. Bot.">
        <title>Genome assembly and annotation for red clover (Trifolium pratense; Fabaceae).</title>
        <authorList>
            <person name="Istvanek J."/>
            <person name="Jaros M."/>
            <person name="Krenek A."/>
            <person name="Repkova J."/>
        </authorList>
    </citation>
    <scope>NUCLEOTIDE SEQUENCE [LARGE SCALE GENOMIC DNA]</scope>
    <source>
        <strain evidence="11">cv. Tatra</strain>
        <tissue evidence="10">Young leaves</tissue>
    </source>
</reference>
<dbReference type="ExpressionAtlas" id="A0A2K3LG36">
    <property type="expression patterns" value="baseline"/>
</dbReference>
<dbReference type="SUPFAM" id="SSF52540">
    <property type="entry name" value="P-loop containing nucleoside triphosphate hydrolases"/>
    <property type="match status" value="1"/>
</dbReference>
<comment type="similarity">
    <text evidence="6">Belongs to the TRAFAC class myosin-kinesin ATPase superfamily. Kinesin family. KIN-12 subfamily.</text>
</comment>
<dbReference type="EMBL" id="ASHM01032456">
    <property type="protein sequence ID" value="PNX77493.1"/>
    <property type="molecule type" value="Genomic_DNA"/>
</dbReference>
<dbReference type="PANTHER" id="PTHR37739">
    <property type="entry name" value="KINESIN-LIKE PROTEIN KIN-12D"/>
    <property type="match status" value="1"/>
</dbReference>
<evidence type="ECO:0000256" key="4">
    <source>
        <dbReference type="ARBA" id="ARBA00023054"/>
    </source>
</evidence>
<feature type="compositionally biased region" description="Polar residues" evidence="8">
    <location>
        <begin position="27"/>
        <end position="74"/>
    </location>
</feature>
<evidence type="ECO:0000256" key="3">
    <source>
        <dbReference type="ARBA" id="ARBA00022840"/>
    </source>
</evidence>
<evidence type="ECO:0000256" key="2">
    <source>
        <dbReference type="ARBA" id="ARBA00022741"/>
    </source>
</evidence>
<keyword evidence="1" id="KW-0493">Microtubule</keyword>
<dbReference type="Gene3D" id="3.40.850.10">
    <property type="entry name" value="Kinesin motor domain"/>
    <property type="match status" value="1"/>
</dbReference>
<dbReference type="AlphaFoldDB" id="A0A2K3LG36"/>
<dbReference type="InterPro" id="IPR001752">
    <property type="entry name" value="Kinesin_motor_dom"/>
</dbReference>
<feature type="region of interest" description="Disordered" evidence="8">
    <location>
        <begin position="1"/>
        <end position="80"/>
    </location>
</feature>
<feature type="domain" description="Kinesin motor" evidence="9">
    <location>
        <begin position="80"/>
        <end position="235"/>
    </location>
</feature>
<protein>
    <submittedName>
        <fullName evidence="10">Kinesin-like protein KIN12B-like</fullName>
    </submittedName>
</protein>
<evidence type="ECO:0000256" key="7">
    <source>
        <dbReference type="PROSITE-ProRule" id="PRU00283"/>
    </source>
</evidence>
<dbReference type="PANTHER" id="PTHR37739:SF16">
    <property type="entry name" value="KINESIN-LIKE PROTEIN"/>
    <property type="match status" value="1"/>
</dbReference>
<keyword evidence="4" id="KW-0175">Coiled coil</keyword>
<evidence type="ECO:0000256" key="5">
    <source>
        <dbReference type="ARBA" id="ARBA00023175"/>
    </source>
</evidence>
<gene>
    <name evidence="10" type="ORF">L195_g033461</name>
</gene>
<comment type="caution">
    <text evidence="10">The sequence shown here is derived from an EMBL/GenBank/DDBJ whole genome shotgun (WGS) entry which is preliminary data.</text>
</comment>
<dbReference type="GO" id="GO:0005874">
    <property type="term" value="C:microtubule"/>
    <property type="evidence" value="ECO:0007669"/>
    <property type="project" value="UniProtKB-KW"/>
</dbReference>
<dbReference type="SMART" id="SM00129">
    <property type="entry name" value="KISc"/>
    <property type="match status" value="1"/>
</dbReference>